<gene>
    <name evidence="10" type="ORF">CEUSTIGMA_g9336.t1</name>
</gene>
<dbReference type="GO" id="GO:0031267">
    <property type="term" value="F:small GTPase binding"/>
    <property type="evidence" value="ECO:0007669"/>
    <property type="project" value="InterPro"/>
</dbReference>
<dbReference type="AlphaFoldDB" id="A0A250XFQ2"/>
<keyword evidence="4" id="KW-0963">Cytoplasm</keyword>
<protein>
    <recommendedName>
        <fullName evidence="9">Importin N-terminal domain-containing protein</fullName>
    </recommendedName>
</protein>
<feature type="repeat" description="HEAT" evidence="8">
    <location>
        <begin position="536"/>
        <end position="578"/>
    </location>
</feature>
<dbReference type="InterPro" id="IPR016024">
    <property type="entry name" value="ARM-type_fold"/>
</dbReference>
<dbReference type="PROSITE" id="PS50077">
    <property type="entry name" value="HEAT_REPEAT"/>
    <property type="match status" value="1"/>
</dbReference>
<dbReference type="GO" id="GO:0006606">
    <property type="term" value="P:protein import into nucleus"/>
    <property type="evidence" value="ECO:0007669"/>
    <property type="project" value="InterPro"/>
</dbReference>
<dbReference type="Pfam" id="PF25574">
    <property type="entry name" value="TPR_IMB1"/>
    <property type="match status" value="1"/>
</dbReference>
<organism evidence="10 11">
    <name type="scientific">Chlamydomonas eustigma</name>
    <dbReference type="NCBI Taxonomy" id="1157962"/>
    <lineage>
        <taxon>Eukaryota</taxon>
        <taxon>Viridiplantae</taxon>
        <taxon>Chlorophyta</taxon>
        <taxon>core chlorophytes</taxon>
        <taxon>Chlorophyceae</taxon>
        <taxon>CS clade</taxon>
        <taxon>Chlamydomonadales</taxon>
        <taxon>Chlamydomonadaceae</taxon>
        <taxon>Chlamydomonas</taxon>
    </lineage>
</organism>
<dbReference type="InterPro" id="IPR058584">
    <property type="entry name" value="IMB1_TNPO1-like_TPR"/>
</dbReference>
<evidence type="ECO:0000256" key="7">
    <source>
        <dbReference type="ARBA" id="ARBA00023242"/>
    </source>
</evidence>
<keyword evidence="6" id="KW-0653">Protein transport</keyword>
<evidence type="ECO:0000256" key="1">
    <source>
        <dbReference type="ARBA" id="ARBA00004123"/>
    </source>
</evidence>
<dbReference type="PROSITE" id="PS50166">
    <property type="entry name" value="IMPORTIN_B_NT"/>
    <property type="match status" value="1"/>
</dbReference>
<dbReference type="SMART" id="SM01349">
    <property type="entry name" value="TOG"/>
    <property type="match status" value="1"/>
</dbReference>
<evidence type="ECO:0000256" key="3">
    <source>
        <dbReference type="ARBA" id="ARBA00022448"/>
    </source>
</evidence>
<dbReference type="InterPro" id="IPR040122">
    <property type="entry name" value="Importin_beta"/>
</dbReference>
<evidence type="ECO:0000313" key="10">
    <source>
        <dbReference type="EMBL" id="GAX81908.1"/>
    </source>
</evidence>
<dbReference type="Pfam" id="PF18829">
    <property type="entry name" value="Importin_rep_6"/>
    <property type="match status" value="1"/>
</dbReference>
<evidence type="ECO:0000256" key="8">
    <source>
        <dbReference type="PROSITE-ProRule" id="PRU00103"/>
    </source>
</evidence>
<evidence type="ECO:0000259" key="9">
    <source>
        <dbReference type="PROSITE" id="PS50166"/>
    </source>
</evidence>
<reference evidence="10 11" key="1">
    <citation type="submission" date="2017-08" db="EMBL/GenBank/DDBJ databases">
        <title>Acidophilic green algal genome provides insights into adaptation to an acidic environment.</title>
        <authorList>
            <person name="Hirooka S."/>
            <person name="Hirose Y."/>
            <person name="Kanesaki Y."/>
            <person name="Higuchi S."/>
            <person name="Fujiwara T."/>
            <person name="Onuma R."/>
            <person name="Era A."/>
            <person name="Ohbayashi R."/>
            <person name="Uzuka A."/>
            <person name="Nozaki H."/>
            <person name="Yoshikawa H."/>
            <person name="Miyagishima S.Y."/>
        </authorList>
    </citation>
    <scope>NUCLEOTIDE SEQUENCE [LARGE SCALE GENOMIC DNA]</scope>
    <source>
        <strain evidence="10 11">NIES-2499</strain>
    </source>
</reference>
<dbReference type="SUPFAM" id="SSF48371">
    <property type="entry name" value="ARM repeat"/>
    <property type="match status" value="2"/>
</dbReference>
<dbReference type="InterPro" id="IPR021133">
    <property type="entry name" value="HEAT_type_2"/>
</dbReference>
<dbReference type="GO" id="GO:0005737">
    <property type="term" value="C:cytoplasm"/>
    <property type="evidence" value="ECO:0007669"/>
    <property type="project" value="UniProtKB-SubCell"/>
</dbReference>
<sequence length="1113" mass="122678">MSVQDVAAILSGGQAFEGLVAQLLQPEDEIRSRAEAVFEQLKQQPDALVGNFLAIMRGSANVEHRQFAAIMLRKVLTKDDPPLWVKCSSAVQTHVKNELLNALKEEQEKTVVKKVCDALSEVAVEIYDEPGWPELVPFLFACVQSGQPGLMESSLSVFASLASYLTDALKPQLPTLIQILTACLSHQVRDVQLASLRAISNFIQSLDEPSDRDKFQHLIPTMLACIGASLNEGDEASAQEGLEMFIEVAEAHPRFLRKQLPEVVQAVMQIARADQLEDATRQLAAEFLVTLCEAREKAPGMMRKLPNFVPSLFETMMLFLLDVEDNPLWHGADTDQYEEEGSGERFQFGQECLDRISMSLGGNAIVPAAGVLLPAWLQDADWRKRHATLICLAQIAEGCCKVMQKQLDPLTDMCIKGLQDSHPKVRWASCQALGQMCTDLGPDLQNTHHAKILPGLMTLMEDFQNPRVQAHACAATVNFAEGVEEDVLPPYLDTLIMKLLTLLQHGKKLVQEGALTAMASMADSSKALFVKYYDTVMPLLSNILIGATDKTHRLLRAKALECISLVAMAVGKERFREDARKVMAVLQQLQSSQLEADDPTLSYMMQAGARLCKCLGQEFLPYLEIVMPPLLVSAKIEPEVKVRETDDADEDEDEEDVEHIVLGDKLISIRTSSLEEKVTACNMLCCYAEELCEGFLPYVQTVTDIMVPLLKFWFHEEVRRAASNIIPELLRSVVTAVEKGSAPGVGPNDIKALLNIIWTPLVEVLGKEPDVDVLPTTLDAVSSIVDMVEPAMISAEWVGSVFEKFSKILKDADERRTERLKRQGTEDFDEEELEALEEENEAEEALFDEVATCLGTFLKKFNDAVLPYVENIMPQIAPLLDKGRSAEDRRIAVCVVDDLLEHSPAGRAKYAQQVIPLLLEACDATNPELRQCSIYGLGVLAAKAPELFRPIAQDTLKKIATMVQHPEARDDDNELATDNALSTLGKVLEHYPDLPDTAAIAAMWVNALPLTADAIEAQQQHELLVKLLEVRDGRVLGQGNQHIGKLVSILVRVLGGGTRLIEGEVGKRAAALLMQLQTSVPSDTLQAAVAQLTTKQQTAFQTYMQGGVPGADE</sequence>
<dbReference type="EMBL" id="BEGY01000072">
    <property type="protein sequence ID" value="GAX81908.1"/>
    <property type="molecule type" value="Genomic_DNA"/>
</dbReference>
<dbReference type="InterPro" id="IPR041653">
    <property type="entry name" value="Importin_rep_4"/>
</dbReference>
<dbReference type="Pfam" id="PF13513">
    <property type="entry name" value="HEAT_EZ"/>
    <property type="match status" value="1"/>
</dbReference>
<dbReference type="GO" id="GO:0005634">
    <property type="term" value="C:nucleus"/>
    <property type="evidence" value="ECO:0007669"/>
    <property type="project" value="UniProtKB-SubCell"/>
</dbReference>
<evidence type="ECO:0000256" key="4">
    <source>
        <dbReference type="ARBA" id="ARBA00022490"/>
    </source>
</evidence>
<accession>A0A250XFQ2</accession>
<dbReference type="SMART" id="SM00913">
    <property type="entry name" value="IBN_N"/>
    <property type="match status" value="1"/>
</dbReference>
<dbReference type="Gene3D" id="1.25.10.10">
    <property type="entry name" value="Leucine-rich Repeat Variant"/>
    <property type="match status" value="1"/>
</dbReference>
<evidence type="ECO:0000256" key="2">
    <source>
        <dbReference type="ARBA" id="ARBA00004496"/>
    </source>
</evidence>
<dbReference type="PANTHER" id="PTHR10527">
    <property type="entry name" value="IMPORTIN BETA"/>
    <property type="match status" value="1"/>
</dbReference>
<keyword evidence="5" id="KW-0677">Repeat</keyword>
<dbReference type="InterPro" id="IPR041389">
    <property type="entry name" value="Importin_rep_6"/>
</dbReference>
<comment type="caution">
    <text evidence="10">The sequence shown here is derived from an EMBL/GenBank/DDBJ whole genome shotgun (WGS) entry which is preliminary data.</text>
</comment>
<dbReference type="InterPro" id="IPR034085">
    <property type="entry name" value="TOG"/>
</dbReference>
<keyword evidence="11" id="KW-1185">Reference proteome</keyword>
<dbReference type="STRING" id="1157962.A0A250XFQ2"/>
<dbReference type="Proteomes" id="UP000232323">
    <property type="component" value="Unassembled WGS sequence"/>
</dbReference>
<keyword evidence="7" id="KW-0539">Nucleus</keyword>
<dbReference type="Pfam" id="PF03810">
    <property type="entry name" value="IBN_N"/>
    <property type="match status" value="1"/>
</dbReference>
<dbReference type="OrthoDB" id="543373at2759"/>
<dbReference type="InterPro" id="IPR057672">
    <property type="entry name" value="TPR_IPO4/5"/>
</dbReference>
<keyword evidence="3" id="KW-0813">Transport</keyword>
<evidence type="ECO:0000256" key="5">
    <source>
        <dbReference type="ARBA" id="ARBA00022737"/>
    </source>
</evidence>
<evidence type="ECO:0000256" key="6">
    <source>
        <dbReference type="ARBA" id="ARBA00022927"/>
    </source>
</evidence>
<evidence type="ECO:0000313" key="11">
    <source>
        <dbReference type="Proteomes" id="UP000232323"/>
    </source>
</evidence>
<dbReference type="InterPro" id="IPR011989">
    <property type="entry name" value="ARM-like"/>
</dbReference>
<dbReference type="Pfam" id="PF18808">
    <property type="entry name" value="Importin_rep_4"/>
    <property type="match status" value="1"/>
</dbReference>
<name>A0A250XFQ2_9CHLO</name>
<dbReference type="Pfam" id="PF25780">
    <property type="entry name" value="TPR_IPO5"/>
    <property type="match status" value="1"/>
</dbReference>
<feature type="domain" description="Importin N-terminal" evidence="9">
    <location>
        <begin position="34"/>
        <end position="105"/>
    </location>
</feature>
<comment type="subcellular location">
    <subcellularLocation>
        <location evidence="2">Cytoplasm</location>
    </subcellularLocation>
    <subcellularLocation>
        <location evidence="1">Nucleus</location>
    </subcellularLocation>
</comment>
<dbReference type="InterPro" id="IPR001494">
    <property type="entry name" value="Importin-beta_N"/>
</dbReference>
<proteinExistence type="predicted"/>